<dbReference type="SUPFAM" id="SSF48264">
    <property type="entry name" value="Cytochrome P450"/>
    <property type="match status" value="1"/>
</dbReference>
<dbReference type="PRINTS" id="PR00385">
    <property type="entry name" value="P450"/>
</dbReference>
<evidence type="ECO:0000256" key="2">
    <source>
        <dbReference type="ARBA" id="ARBA00022617"/>
    </source>
</evidence>
<proteinExistence type="inferred from homology"/>
<evidence type="ECO:0000313" key="11">
    <source>
        <dbReference type="Proteomes" id="UP000187609"/>
    </source>
</evidence>
<keyword evidence="5 7" id="KW-0408">Iron</keyword>
<dbReference type="FunFam" id="1.10.630.10:FF:000043">
    <property type="entry name" value="Cytochrome P450 99A2"/>
    <property type="match status" value="1"/>
</dbReference>
<dbReference type="OMA" id="FGIARRC"/>
<evidence type="ECO:0000313" key="10">
    <source>
        <dbReference type="EMBL" id="OIT02532.1"/>
    </source>
</evidence>
<keyword evidence="11" id="KW-1185">Reference proteome</keyword>
<reference evidence="10" key="1">
    <citation type="submission" date="2016-11" db="EMBL/GenBank/DDBJ databases">
        <title>The genome of Nicotiana attenuata.</title>
        <authorList>
            <person name="Xu S."/>
            <person name="Brockmoeller T."/>
            <person name="Gaquerel E."/>
            <person name="Navarro A."/>
            <person name="Kuhl H."/>
            <person name="Gase K."/>
            <person name="Ling Z."/>
            <person name="Zhou W."/>
            <person name="Kreitzer C."/>
            <person name="Stanke M."/>
            <person name="Tang H."/>
            <person name="Lyons E."/>
            <person name="Pandey P."/>
            <person name="Pandey S.P."/>
            <person name="Timmermann B."/>
            <person name="Baldwin I.T."/>
        </authorList>
    </citation>
    <scope>NUCLEOTIDE SEQUENCE [LARGE SCALE GENOMIC DNA]</scope>
    <source>
        <strain evidence="10">UT</strain>
    </source>
</reference>
<evidence type="ECO:0000256" key="6">
    <source>
        <dbReference type="ARBA" id="ARBA00023033"/>
    </source>
</evidence>
<dbReference type="KEGG" id="nau:109227225"/>
<keyword evidence="3 7" id="KW-0479">Metal-binding</keyword>
<keyword evidence="9" id="KW-0472">Membrane</keyword>
<dbReference type="InterPro" id="IPR002401">
    <property type="entry name" value="Cyt_P450_E_grp-I"/>
</dbReference>
<comment type="caution">
    <text evidence="10">The sequence shown here is derived from an EMBL/GenBank/DDBJ whole genome shotgun (WGS) entry which is preliminary data.</text>
</comment>
<dbReference type="InterPro" id="IPR017972">
    <property type="entry name" value="Cyt_P450_CS"/>
</dbReference>
<dbReference type="STRING" id="49451.A0A1J6IDR1"/>
<sequence>MEIMHVSTFDFIALLIFFSFLFVIIDKRNKSKQQKLPPGPWTLPLIGSIHHLRGAFPHRTLRKLAKKYGPIMYLQLGEIPAVVISSPNVAKEILKIHEHAFASKPRLTSIDITTYNGKDIAFAPYGDNWRQMRNICVTELLSAKMVKSFSSIRRDEISSLVSSIQSMNGSVVNITQNILHYTNSVTCRSAFGRIQNNQDELINLLREALDSLGGFDVADLFPSWKLLHNMSRVKSRLLKLHQKVDAALENIVNEHIENRALSNKGNTEFGGEDLVDVLLRFKENGELQFPITNDHIKAVISDMFAAGTETSAATITWALSEMMRNPKIMAKAQSEVRQVFKGKTSFDEKDLDRLSYLKLVINETLRLHPPSPFLPRQCTKETYIDGYKIPPKTRVLINSWALGRDPKSWHDPESFIPERFDNSSVDFMGNHFQFIPFGAGTRICPGMQFGLANVKHPLARLLYHFNWALPYGISPEDLDMTEKKGFSAAKQKDLYLIATDHRSDENF</sequence>
<gene>
    <name evidence="10" type="primary">CYP71D7_3</name>
    <name evidence="10" type="ORF">A4A49_17183</name>
</gene>
<keyword evidence="9" id="KW-1133">Transmembrane helix</keyword>
<keyword evidence="2 7" id="KW-0349">Heme</keyword>
<dbReference type="GeneID" id="109227225"/>
<keyword evidence="6 8" id="KW-0503">Monooxygenase</keyword>
<evidence type="ECO:0000256" key="9">
    <source>
        <dbReference type="SAM" id="Phobius"/>
    </source>
</evidence>
<dbReference type="SMR" id="A0A1J6IDR1"/>
<dbReference type="PANTHER" id="PTHR47953">
    <property type="entry name" value="OS08G0105600 PROTEIN"/>
    <property type="match status" value="1"/>
</dbReference>
<dbReference type="PANTHER" id="PTHR47953:SF14">
    <property type="entry name" value="CYTOCHROME P450 HYDROXYLASE"/>
    <property type="match status" value="1"/>
</dbReference>
<dbReference type="PRINTS" id="PR00463">
    <property type="entry name" value="EP450I"/>
</dbReference>
<dbReference type="Proteomes" id="UP000187609">
    <property type="component" value="Unassembled WGS sequence"/>
</dbReference>
<dbReference type="EMBL" id="MJEQ01037188">
    <property type="protein sequence ID" value="OIT02532.1"/>
    <property type="molecule type" value="Genomic_DNA"/>
</dbReference>
<dbReference type="GO" id="GO:0020037">
    <property type="term" value="F:heme binding"/>
    <property type="evidence" value="ECO:0007669"/>
    <property type="project" value="InterPro"/>
</dbReference>
<dbReference type="Pfam" id="PF00067">
    <property type="entry name" value="p450"/>
    <property type="match status" value="1"/>
</dbReference>
<dbReference type="InterPro" id="IPR001128">
    <property type="entry name" value="Cyt_P450"/>
</dbReference>
<dbReference type="GO" id="GO:0005506">
    <property type="term" value="F:iron ion binding"/>
    <property type="evidence" value="ECO:0007669"/>
    <property type="project" value="InterPro"/>
</dbReference>
<dbReference type="GO" id="GO:0004497">
    <property type="term" value="F:monooxygenase activity"/>
    <property type="evidence" value="ECO:0007669"/>
    <property type="project" value="UniProtKB-KW"/>
</dbReference>
<dbReference type="PROSITE" id="PS00086">
    <property type="entry name" value="CYTOCHROME_P450"/>
    <property type="match status" value="1"/>
</dbReference>
<feature type="transmembrane region" description="Helical" evidence="9">
    <location>
        <begin position="6"/>
        <end position="25"/>
    </location>
</feature>
<accession>A0A1J6IDR1</accession>
<organism evidence="10 11">
    <name type="scientific">Nicotiana attenuata</name>
    <name type="common">Coyote tobacco</name>
    <dbReference type="NCBI Taxonomy" id="49451"/>
    <lineage>
        <taxon>Eukaryota</taxon>
        <taxon>Viridiplantae</taxon>
        <taxon>Streptophyta</taxon>
        <taxon>Embryophyta</taxon>
        <taxon>Tracheophyta</taxon>
        <taxon>Spermatophyta</taxon>
        <taxon>Magnoliopsida</taxon>
        <taxon>eudicotyledons</taxon>
        <taxon>Gunneridae</taxon>
        <taxon>Pentapetalae</taxon>
        <taxon>asterids</taxon>
        <taxon>lamiids</taxon>
        <taxon>Solanales</taxon>
        <taxon>Solanaceae</taxon>
        <taxon>Nicotianoideae</taxon>
        <taxon>Nicotianeae</taxon>
        <taxon>Nicotiana</taxon>
    </lineage>
</organism>
<dbReference type="Gene3D" id="1.10.630.10">
    <property type="entry name" value="Cytochrome P450"/>
    <property type="match status" value="1"/>
</dbReference>
<evidence type="ECO:0000256" key="4">
    <source>
        <dbReference type="ARBA" id="ARBA00023002"/>
    </source>
</evidence>
<evidence type="ECO:0000256" key="7">
    <source>
        <dbReference type="PIRSR" id="PIRSR602401-1"/>
    </source>
</evidence>
<dbReference type="InterPro" id="IPR036396">
    <property type="entry name" value="Cyt_P450_sf"/>
</dbReference>
<dbReference type="Gramene" id="OIT02532">
    <property type="protein sequence ID" value="OIT02532"/>
    <property type="gene ID" value="A4A49_17183"/>
</dbReference>
<name>A0A1J6IDR1_NICAT</name>
<feature type="binding site" description="axial binding residue" evidence="7">
    <location>
        <position position="444"/>
    </location>
    <ligand>
        <name>heme</name>
        <dbReference type="ChEBI" id="CHEBI:30413"/>
    </ligand>
    <ligandPart>
        <name>Fe</name>
        <dbReference type="ChEBI" id="CHEBI:18248"/>
    </ligandPart>
</feature>
<dbReference type="CDD" id="cd11072">
    <property type="entry name" value="CYP71-like"/>
    <property type="match status" value="1"/>
</dbReference>
<dbReference type="AlphaFoldDB" id="A0A1J6IDR1"/>
<comment type="similarity">
    <text evidence="1 8">Belongs to the cytochrome P450 family.</text>
</comment>
<protein>
    <submittedName>
        <fullName evidence="10">Cytochrome p450 71d7</fullName>
    </submittedName>
</protein>
<dbReference type="OrthoDB" id="2789670at2759"/>
<keyword evidence="4 8" id="KW-0560">Oxidoreductase</keyword>
<evidence type="ECO:0000256" key="8">
    <source>
        <dbReference type="RuleBase" id="RU000461"/>
    </source>
</evidence>
<comment type="cofactor">
    <cofactor evidence="7">
        <name>heme</name>
        <dbReference type="ChEBI" id="CHEBI:30413"/>
    </cofactor>
</comment>
<dbReference type="InterPro" id="IPR052306">
    <property type="entry name" value="CYP450_71D"/>
</dbReference>
<evidence type="ECO:0000256" key="1">
    <source>
        <dbReference type="ARBA" id="ARBA00010617"/>
    </source>
</evidence>
<dbReference type="GO" id="GO:0016705">
    <property type="term" value="F:oxidoreductase activity, acting on paired donors, with incorporation or reduction of molecular oxygen"/>
    <property type="evidence" value="ECO:0007669"/>
    <property type="project" value="InterPro"/>
</dbReference>
<keyword evidence="9" id="KW-0812">Transmembrane</keyword>
<evidence type="ECO:0000256" key="5">
    <source>
        <dbReference type="ARBA" id="ARBA00023004"/>
    </source>
</evidence>
<evidence type="ECO:0000256" key="3">
    <source>
        <dbReference type="ARBA" id="ARBA00022723"/>
    </source>
</evidence>